<dbReference type="GO" id="GO:0035336">
    <property type="term" value="P:long-chain fatty-acyl-CoA metabolic process"/>
    <property type="evidence" value="ECO:0007669"/>
    <property type="project" value="TreeGrafter"/>
</dbReference>
<dbReference type="PROSITE" id="PS00455">
    <property type="entry name" value="AMP_BINDING"/>
    <property type="match status" value="1"/>
</dbReference>
<dbReference type="OrthoDB" id="1700726at2759"/>
<proteinExistence type="inferred from homology"/>
<dbReference type="AlphaFoldDB" id="A0A166NS17"/>
<protein>
    <submittedName>
        <fullName evidence="7">AMP-dependent synthetase/ligase</fullName>
    </submittedName>
</protein>
<comment type="similarity">
    <text evidence="1">Belongs to the ATP-dependent AMP-binding enzyme family.</text>
</comment>
<evidence type="ECO:0000256" key="2">
    <source>
        <dbReference type="ARBA" id="ARBA00022598"/>
    </source>
</evidence>
<keyword evidence="3" id="KW-0547">Nucleotide-binding</keyword>
<feature type="domain" description="AMP-dependent synthetase/ligase" evidence="6">
    <location>
        <begin position="110"/>
        <end position="527"/>
    </location>
</feature>
<evidence type="ECO:0000313" key="7">
    <source>
        <dbReference type="EMBL" id="KZZ92000.1"/>
    </source>
</evidence>
<organism evidence="7 8">
    <name type="scientific">Ascosphaera apis ARSEF 7405</name>
    <dbReference type="NCBI Taxonomy" id="392613"/>
    <lineage>
        <taxon>Eukaryota</taxon>
        <taxon>Fungi</taxon>
        <taxon>Dikarya</taxon>
        <taxon>Ascomycota</taxon>
        <taxon>Pezizomycotina</taxon>
        <taxon>Eurotiomycetes</taxon>
        <taxon>Eurotiomycetidae</taxon>
        <taxon>Onygenales</taxon>
        <taxon>Ascosphaeraceae</taxon>
        <taxon>Ascosphaera</taxon>
    </lineage>
</organism>
<keyword evidence="4" id="KW-0067">ATP-binding</keyword>
<dbReference type="GO" id="GO:0005524">
    <property type="term" value="F:ATP binding"/>
    <property type="evidence" value="ECO:0007669"/>
    <property type="project" value="UniProtKB-KW"/>
</dbReference>
<accession>A0A166NS17</accession>
<evidence type="ECO:0000256" key="3">
    <source>
        <dbReference type="ARBA" id="ARBA00022741"/>
    </source>
</evidence>
<reference evidence="7 8" key="1">
    <citation type="journal article" date="2016" name="Genome Biol. Evol.">
        <title>Divergent and convergent evolution of fungal pathogenicity.</title>
        <authorList>
            <person name="Shang Y."/>
            <person name="Xiao G."/>
            <person name="Zheng P."/>
            <person name="Cen K."/>
            <person name="Zhan S."/>
            <person name="Wang C."/>
        </authorList>
    </citation>
    <scope>NUCLEOTIDE SEQUENCE [LARGE SCALE GENOMIC DNA]</scope>
    <source>
        <strain evidence="7 8">ARSEF 7405</strain>
    </source>
</reference>
<dbReference type="InterPro" id="IPR042099">
    <property type="entry name" value="ANL_N_sf"/>
</dbReference>
<evidence type="ECO:0000313" key="8">
    <source>
        <dbReference type="Proteomes" id="UP000242877"/>
    </source>
</evidence>
<dbReference type="VEuPathDB" id="FungiDB:AAP_03219"/>
<dbReference type="Proteomes" id="UP000242877">
    <property type="component" value="Unassembled WGS sequence"/>
</dbReference>
<evidence type="ECO:0000256" key="1">
    <source>
        <dbReference type="ARBA" id="ARBA00006432"/>
    </source>
</evidence>
<dbReference type="Pfam" id="PF00501">
    <property type="entry name" value="AMP-binding"/>
    <property type="match status" value="1"/>
</dbReference>
<dbReference type="EMBL" id="AZGZ01000012">
    <property type="protein sequence ID" value="KZZ92000.1"/>
    <property type="molecule type" value="Genomic_DNA"/>
</dbReference>
<sequence length="702" mass="77968">MSHHETAESLAARKNVPLFPRHSKKGPFIVEVPGQKTVDGESPVMRHAAARNGLVTTLKPDVTTLYENLKYSVKTFGSKRAMGYRKLIKVHTETKKVKRIINGVEQEVDKNWTYFELGHYNWLSYIQYDELVHQLGSGLRHIGLDASKMVHLYAPTTMHWLALATAAGSQSIPIVTAYDSLGEEGLTHSINQTKTAAIFLDPELLPTFMQTLPKIDSIKTVIYDDSNETPQSSIDEVRKKFPDVRLLSFSELRELGKKDMFEPVPPKPETLLCIMYTSGSTGPPKGVPLTHKNVIAAMAGIDAIVGYVLGPKDTFMTYLPQAHILEFMVENLCLYWGCTMGYGSPKTISDGSVRNCKGDIGELAPTIMIGVPAVYEMIKKGIVGKVNSTGGLAKSLFWKGISLKSWLMSHHWPGSGIIDSIVFKKVKQATGGRLRVMLNGGGPISKDTQHFISMLLGPMINGYGLTETSAVGAINDPNAWTCDAIGEIPLCAEIKLVDFPDAGYYSKNFPPQGEVWIRGPSVTSGYWQNPDETKEAFCDEWFMTGDIGEIDRYGHLRLIDRKKNLVKTLNGEYIALEKLESIYRSCPVVSNICVYAAQDQAKPIAIIVPVESVLQKYAEENGIKERTIESLVHNKTIQKVAMKDLQEFGRQGQLKPFEIIVGVVLSDEDWTPQNGMISPAQKLQRKKILSHFQKEVDQAYGK</sequence>
<dbReference type="GO" id="GO:0004467">
    <property type="term" value="F:long-chain fatty acid-CoA ligase activity"/>
    <property type="evidence" value="ECO:0007669"/>
    <property type="project" value="UniProtKB-EC"/>
</dbReference>
<dbReference type="GO" id="GO:0005886">
    <property type="term" value="C:plasma membrane"/>
    <property type="evidence" value="ECO:0007669"/>
    <property type="project" value="TreeGrafter"/>
</dbReference>
<comment type="caution">
    <text evidence="7">The sequence shown here is derived from an EMBL/GenBank/DDBJ whole genome shotgun (WGS) entry which is preliminary data.</text>
</comment>
<dbReference type="Gene3D" id="3.40.50.12780">
    <property type="entry name" value="N-terminal domain of ligase-like"/>
    <property type="match status" value="1"/>
</dbReference>
<dbReference type="PANTHER" id="PTHR43272:SF83">
    <property type="entry name" value="ACYL-COA SYNTHETASE LONG-CHAIN, ISOFORM J"/>
    <property type="match status" value="1"/>
</dbReference>
<comment type="catalytic activity">
    <reaction evidence="5">
        <text>a long-chain fatty acid + ATP + CoA = a long-chain fatty acyl-CoA + AMP + diphosphate</text>
        <dbReference type="Rhea" id="RHEA:15421"/>
        <dbReference type="ChEBI" id="CHEBI:30616"/>
        <dbReference type="ChEBI" id="CHEBI:33019"/>
        <dbReference type="ChEBI" id="CHEBI:57287"/>
        <dbReference type="ChEBI" id="CHEBI:57560"/>
        <dbReference type="ChEBI" id="CHEBI:83139"/>
        <dbReference type="ChEBI" id="CHEBI:456215"/>
        <dbReference type="EC" id="6.2.1.3"/>
    </reaction>
</comment>
<name>A0A166NS17_9EURO</name>
<evidence type="ECO:0000256" key="5">
    <source>
        <dbReference type="ARBA" id="ARBA00036813"/>
    </source>
</evidence>
<keyword evidence="8" id="KW-1185">Reference proteome</keyword>
<keyword evidence="2 7" id="KW-0436">Ligase</keyword>
<evidence type="ECO:0000259" key="6">
    <source>
        <dbReference type="Pfam" id="PF00501"/>
    </source>
</evidence>
<dbReference type="PANTHER" id="PTHR43272">
    <property type="entry name" value="LONG-CHAIN-FATTY-ACID--COA LIGASE"/>
    <property type="match status" value="1"/>
</dbReference>
<dbReference type="InterPro" id="IPR020845">
    <property type="entry name" value="AMP-binding_CS"/>
</dbReference>
<dbReference type="GO" id="GO:0005783">
    <property type="term" value="C:endoplasmic reticulum"/>
    <property type="evidence" value="ECO:0007669"/>
    <property type="project" value="TreeGrafter"/>
</dbReference>
<dbReference type="InterPro" id="IPR000873">
    <property type="entry name" value="AMP-dep_synth/lig_dom"/>
</dbReference>
<gene>
    <name evidence="7" type="ORF">AAP_03219</name>
</gene>
<evidence type="ECO:0000256" key="4">
    <source>
        <dbReference type="ARBA" id="ARBA00022840"/>
    </source>
</evidence>
<dbReference type="SUPFAM" id="SSF56801">
    <property type="entry name" value="Acetyl-CoA synthetase-like"/>
    <property type="match status" value="1"/>
</dbReference>
<dbReference type="GO" id="GO:0005811">
    <property type="term" value="C:lipid droplet"/>
    <property type="evidence" value="ECO:0007669"/>
    <property type="project" value="TreeGrafter"/>
</dbReference>